<reference evidence="1 2" key="1">
    <citation type="submission" date="2022-03" db="EMBL/GenBank/DDBJ databases">
        <authorList>
            <person name="Macdonald S."/>
            <person name="Ahmed S."/>
            <person name="Newling K."/>
        </authorList>
    </citation>
    <scope>NUCLEOTIDE SEQUENCE [LARGE SCALE GENOMIC DNA]</scope>
</reference>
<comment type="caution">
    <text evidence="1">The sequence shown here is derived from an EMBL/GenBank/DDBJ whole genome shotgun (WGS) entry which is preliminary data.</text>
</comment>
<name>A0ABC8LXI8_ERUVS</name>
<organism evidence="1 2">
    <name type="scientific">Eruca vesicaria subsp. sativa</name>
    <name type="common">Garden rocket</name>
    <name type="synonym">Eruca sativa</name>
    <dbReference type="NCBI Taxonomy" id="29727"/>
    <lineage>
        <taxon>Eukaryota</taxon>
        <taxon>Viridiplantae</taxon>
        <taxon>Streptophyta</taxon>
        <taxon>Embryophyta</taxon>
        <taxon>Tracheophyta</taxon>
        <taxon>Spermatophyta</taxon>
        <taxon>Magnoliopsida</taxon>
        <taxon>eudicotyledons</taxon>
        <taxon>Gunneridae</taxon>
        <taxon>Pentapetalae</taxon>
        <taxon>rosids</taxon>
        <taxon>malvids</taxon>
        <taxon>Brassicales</taxon>
        <taxon>Brassicaceae</taxon>
        <taxon>Brassiceae</taxon>
        <taxon>Eruca</taxon>
    </lineage>
</organism>
<protein>
    <submittedName>
        <fullName evidence="1">Uncharacterized protein</fullName>
    </submittedName>
</protein>
<keyword evidence="2" id="KW-1185">Reference proteome</keyword>
<gene>
    <name evidence="1" type="ORF">ERUC_LOCUS40621</name>
</gene>
<evidence type="ECO:0000313" key="1">
    <source>
        <dbReference type="EMBL" id="CAH8388138.1"/>
    </source>
</evidence>
<accession>A0ABC8LXI8</accession>
<dbReference type="EMBL" id="CAKOAT010785153">
    <property type="protein sequence ID" value="CAH8388138.1"/>
    <property type="molecule type" value="Genomic_DNA"/>
</dbReference>
<sequence>MNHIILISGNWKVEKTKWSFKVDNERGSILVAVNEETKFEDFVKAIFEDYRVDFAQNYLEPRYLFPKQNAHSQSMDAPVKIGNDRQFHIFLGLCNPYRKMTRWVKNKKIWIKKVIY</sequence>
<dbReference type="Proteomes" id="UP001642260">
    <property type="component" value="Unassembled WGS sequence"/>
</dbReference>
<proteinExistence type="predicted"/>
<dbReference type="AlphaFoldDB" id="A0ABC8LXI8"/>
<evidence type="ECO:0000313" key="2">
    <source>
        <dbReference type="Proteomes" id="UP001642260"/>
    </source>
</evidence>